<dbReference type="InterPro" id="IPR036188">
    <property type="entry name" value="FAD/NAD-bd_sf"/>
</dbReference>
<keyword evidence="3" id="KW-0285">Flavoprotein</keyword>
<keyword evidence="8" id="KW-1185">Reference proteome</keyword>
<keyword evidence="4" id="KW-0274">FAD</keyword>
<dbReference type="SUPFAM" id="SSF51905">
    <property type="entry name" value="FAD/NAD(P)-binding domain"/>
    <property type="match status" value="1"/>
</dbReference>
<dbReference type="InterPro" id="IPR000447">
    <property type="entry name" value="G3P_DH_FAD-dep"/>
</dbReference>
<evidence type="ECO:0000259" key="6">
    <source>
        <dbReference type="Pfam" id="PF01266"/>
    </source>
</evidence>
<reference evidence="7 8" key="1">
    <citation type="submission" date="2019-08" db="EMBL/GenBank/DDBJ databases">
        <authorList>
            <person name="Luo N."/>
        </authorList>
    </citation>
    <scope>NUCLEOTIDE SEQUENCE [LARGE SCALE GENOMIC DNA]</scope>
    <source>
        <strain evidence="7 8">NCIMB 9442</strain>
    </source>
</reference>
<evidence type="ECO:0000313" key="8">
    <source>
        <dbReference type="Proteomes" id="UP001194469"/>
    </source>
</evidence>
<keyword evidence="5" id="KW-0560">Oxidoreductase</keyword>
<dbReference type="PRINTS" id="PR01001">
    <property type="entry name" value="FADG3PDH"/>
</dbReference>
<evidence type="ECO:0000313" key="7">
    <source>
        <dbReference type="EMBL" id="MBG3878576.1"/>
    </source>
</evidence>
<sequence>MEHIAIIGGGGTAAALAHDLILRGFSVAIYERGEFFSGATGRHHGLLHSGARYAVHDPEAARECIEENMILRRLVPQAMEQNEGLFVALDDEDMAYRQRLKEACAASGIPTRDYTPEQARRLEPGLADTVLAAMQVPDAAFDAWRLALPFLATARAGGATIHNFTEVVGIDVQDGAVRGLRLRTLAEDAHGARGREWSAPADMVVNAAGAWAGRVAALAGVHVPIQPGPGVLVAIEGRVTNMVINRMRKASEGDIIVPQRRLSVLGTSMWLTDDPDHLDIPPEHVQRMVRLCSEMVPACAGAAIRSAWSAARPLIGNADAARPQEISRTFDCYDHGTRDDVSGLLSIIGGKGMTLRAMAEKTADIICRLTGRDATCRTRETPLLPARAFYRS</sequence>
<dbReference type="PANTHER" id="PTHR11985">
    <property type="entry name" value="GLYCEROL-3-PHOSPHATE DEHYDROGENASE"/>
    <property type="match status" value="1"/>
</dbReference>
<evidence type="ECO:0000256" key="5">
    <source>
        <dbReference type="ARBA" id="ARBA00023002"/>
    </source>
</evidence>
<dbReference type="PANTHER" id="PTHR11985:SF15">
    <property type="entry name" value="GLYCEROL-3-PHOSPHATE DEHYDROGENASE, MITOCHONDRIAL"/>
    <property type="match status" value="1"/>
</dbReference>
<comment type="cofactor">
    <cofactor evidence="1">
        <name>FAD</name>
        <dbReference type="ChEBI" id="CHEBI:57692"/>
    </cofactor>
</comment>
<comment type="caution">
    <text evidence="7">The sequence shown here is derived from an EMBL/GenBank/DDBJ whole genome shotgun (WGS) entry which is preliminary data.</text>
</comment>
<dbReference type="EMBL" id="VRYY01000639">
    <property type="protein sequence ID" value="MBG3878576.1"/>
    <property type="molecule type" value="Genomic_DNA"/>
</dbReference>
<evidence type="ECO:0000256" key="1">
    <source>
        <dbReference type="ARBA" id="ARBA00001974"/>
    </source>
</evidence>
<dbReference type="SUPFAM" id="SSF54373">
    <property type="entry name" value="FAD-linked reductases, C-terminal domain"/>
    <property type="match status" value="1"/>
</dbReference>
<evidence type="ECO:0000256" key="2">
    <source>
        <dbReference type="ARBA" id="ARBA00007330"/>
    </source>
</evidence>
<name>A0ABS0J7Z1_9BACT</name>
<accession>A0ABS0J7Z1</accession>
<dbReference type="RefSeq" id="WP_196610456.1">
    <property type="nucleotide sequence ID" value="NZ_VRYY01000639.1"/>
</dbReference>
<dbReference type="Pfam" id="PF01266">
    <property type="entry name" value="DAO"/>
    <property type="match status" value="1"/>
</dbReference>
<dbReference type="InterPro" id="IPR006076">
    <property type="entry name" value="FAD-dep_OxRdtase"/>
</dbReference>
<evidence type="ECO:0000256" key="3">
    <source>
        <dbReference type="ARBA" id="ARBA00022630"/>
    </source>
</evidence>
<comment type="similarity">
    <text evidence="2">Belongs to the FAD-dependent glycerol-3-phosphate dehydrogenase family.</text>
</comment>
<feature type="domain" description="FAD dependent oxidoreductase" evidence="6">
    <location>
        <begin position="4"/>
        <end position="319"/>
    </location>
</feature>
<dbReference type="Gene3D" id="3.50.50.60">
    <property type="entry name" value="FAD/NAD(P)-binding domain"/>
    <property type="match status" value="3"/>
</dbReference>
<gene>
    <name evidence="7" type="ORF">FVW20_16580</name>
</gene>
<organism evidence="7 8">
    <name type="scientific">Nitratidesulfovibrio oxamicus</name>
    <dbReference type="NCBI Taxonomy" id="32016"/>
    <lineage>
        <taxon>Bacteria</taxon>
        <taxon>Pseudomonadati</taxon>
        <taxon>Thermodesulfobacteriota</taxon>
        <taxon>Desulfovibrionia</taxon>
        <taxon>Desulfovibrionales</taxon>
        <taxon>Desulfovibrionaceae</taxon>
        <taxon>Nitratidesulfovibrio</taxon>
    </lineage>
</organism>
<protein>
    <submittedName>
        <fullName evidence="7">FAD-dependent oxidoreductase</fullName>
    </submittedName>
</protein>
<evidence type="ECO:0000256" key="4">
    <source>
        <dbReference type="ARBA" id="ARBA00022827"/>
    </source>
</evidence>
<dbReference type="Proteomes" id="UP001194469">
    <property type="component" value="Unassembled WGS sequence"/>
</dbReference>
<proteinExistence type="inferred from homology"/>